<evidence type="ECO:0000259" key="1">
    <source>
        <dbReference type="Pfam" id="PF00646"/>
    </source>
</evidence>
<comment type="caution">
    <text evidence="2">The sequence shown here is derived from an EMBL/GenBank/DDBJ whole genome shotgun (WGS) entry which is preliminary data.</text>
</comment>
<dbReference type="EMBL" id="CABFOC020000007">
    <property type="protein sequence ID" value="CAH0044990.1"/>
    <property type="molecule type" value="Genomic_DNA"/>
</dbReference>
<feature type="domain" description="F-box" evidence="1">
    <location>
        <begin position="20"/>
        <end position="49"/>
    </location>
</feature>
<dbReference type="SUPFAM" id="SSF81383">
    <property type="entry name" value="F-box domain"/>
    <property type="match status" value="1"/>
</dbReference>
<dbReference type="Pfam" id="PF00646">
    <property type="entry name" value="F-box"/>
    <property type="match status" value="1"/>
</dbReference>
<dbReference type="InterPro" id="IPR001810">
    <property type="entry name" value="F-box_dom"/>
</dbReference>
<gene>
    <name evidence="2" type="ORF">CSOL1703_00010732</name>
</gene>
<accession>A0A9N9W2F1</accession>
<sequence>MPSFAMDASLQQSEPRLAGLLYLPNELLIEIASLVDHGDIPALRLVCSRLDPIASPFLIHTISVRQTQESLDYVQRILEKPLIASGVRAITVNLGHRFKSLALDKSRFTQVLEDSMLGIYCLGQTRHLSESNWRFKSRTLWDRRDVCMFDSDRWREWPHMRADEAKPNDAEEKYEQLIQSAYERYKKEHHETSRIASEGSLVVALVKLVSFAKRPLVLKFANVDGWYEHMAAPGPETMALNYMANTPCLFSIPTRDRKSVKDDMALLDGIIWDLPIALHQAGCIIHTFILKNVLNIMGDEVIFADALSPSNNKLNQLRQALQNLTQFGITHLRHMNMPRNAYPDPNHAIKPPAKRLKFGDLLRTCLSGPGLRSVRLRGDASSDWATWADPPYKRANGKRLTPVPT</sequence>
<organism evidence="2 3">
    <name type="scientific">Clonostachys solani</name>
    <dbReference type="NCBI Taxonomy" id="160281"/>
    <lineage>
        <taxon>Eukaryota</taxon>
        <taxon>Fungi</taxon>
        <taxon>Dikarya</taxon>
        <taxon>Ascomycota</taxon>
        <taxon>Pezizomycotina</taxon>
        <taxon>Sordariomycetes</taxon>
        <taxon>Hypocreomycetidae</taxon>
        <taxon>Hypocreales</taxon>
        <taxon>Bionectriaceae</taxon>
        <taxon>Clonostachys</taxon>
    </lineage>
</organism>
<dbReference type="Proteomes" id="UP000775872">
    <property type="component" value="Unassembled WGS sequence"/>
</dbReference>
<reference evidence="2 3" key="2">
    <citation type="submission" date="2021-10" db="EMBL/GenBank/DDBJ databases">
        <authorList>
            <person name="Piombo E."/>
        </authorList>
    </citation>
    <scope>NUCLEOTIDE SEQUENCE [LARGE SCALE GENOMIC DNA]</scope>
</reference>
<reference evidence="3" key="1">
    <citation type="submission" date="2019-06" db="EMBL/GenBank/DDBJ databases">
        <authorList>
            <person name="Broberg M."/>
        </authorList>
    </citation>
    <scope>NUCLEOTIDE SEQUENCE [LARGE SCALE GENOMIC DNA]</scope>
</reference>
<dbReference type="InterPro" id="IPR036047">
    <property type="entry name" value="F-box-like_dom_sf"/>
</dbReference>
<keyword evidence="3" id="KW-1185">Reference proteome</keyword>
<evidence type="ECO:0000313" key="2">
    <source>
        <dbReference type="EMBL" id="CAH0044990.1"/>
    </source>
</evidence>
<proteinExistence type="predicted"/>
<protein>
    <recommendedName>
        <fullName evidence="1">F-box domain-containing protein</fullName>
    </recommendedName>
</protein>
<dbReference type="AlphaFoldDB" id="A0A9N9W2F1"/>
<dbReference type="OrthoDB" id="3759773at2759"/>
<evidence type="ECO:0000313" key="3">
    <source>
        <dbReference type="Proteomes" id="UP000775872"/>
    </source>
</evidence>
<name>A0A9N9W2F1_9HYPO</name>